<reference evidence="3" key="1">
    <citation type="submission" date="2016-11" db="UniProtKB">
        <authorList>
            <consortium name="WormBaseParasite"/>
        </authorList>
    </citation>
    <scope>IDENTIFICATION</scope>
</reference>
<keyword evidence="2" id="KW-1185">Reference proteome</keyword>
<protein>
    <submittedName>
        <fullName evidence="3">MFS transporter</fullName>
    </submittedName>
</protein>
<name>A0A1I8A2H1_9BILA</name>
<proteinExistence type="predicted"/>
<accession>A0A1I8A2H1</accession>
<dbReference type="AlphaFoldDB" id="A0A1I8A2H1"/>
<organism evidence="2 3">
    <name type="scientific">Steinernema glaseri</name>
    <dbReference type="NCBI Taxonomy" id="37863"/>
    <lineage>
        <taxon>Eukaryota</taxon>
        <taxon>Metazoa</taxon>
        <taxon>Ecdysozoa</taxon>
        <taxon>Nematoda</taxon>
        <taxon>Chromadorea</taxon>
        <taxon>Rhabditida</taxon>
        <taxon>Tylenchina</taxon>
        <taxon>Panagrolaimomorpha</taxon>
        <taxon>Strongyloidoidea</taxon>
        <taxon>Steinernematidae</taxon>
        <taxon>Steinernema</taxon>
    </lineage>
</organism>
<evidence type="ECO:0000313" key="3">
    <source>
        <dbReference type="WBParaSite" id="L893_g31915.t1"/>
    </source>
</evidence>
<evidence type="ECO:0000256" key="1">
    <source>
        <dbReference type="SAM" id="MobiDB-lite"/>
    </source>
</evidence>
<feature type="region of interest" description="Disordered" evidence="1">
    <location>
        <begin position="15"/>
        <end position="46"/>
    </location>
</feature>
<feature type="compositionally biased region" description="Basic and acidic residues" evidence="1">
    <location>
        <begin position="16"/>
        <end position="46"/>
    </location>
</feature>
<sequence>MTAVATPILATSSADDEFKPKTLEEKAKREDYSASPEPRDERITVEKSRSSYGSFIKHFSIMVISMMMLAPSSAIYI</sequence>
<dbReference type="Proteomes" id="UP000095287">
    <property type="component" value="Unplaced"/>
</dbReference>
<dbReference type="WBParaSite" id="L893_g31915.t1">
    <property type="protein sequence ID" value="L893_g31915.t1"/>
    <property type="gene ID" value="L893_g31915"/>
</dbReference>
<evidence type="ECO:0000313" key="2">
    <source>
        <dbReference type="Proteomes" id="UP000095287"/>
    </source>
</evidence>